<name>A0ABU8Z078_9ENTR</name>
<reference evidence="3 4" key="1">
    <citation type="submission" date="2024-03" db="EMBL/GenBank/DDBJ databases">
        <title>Two novel Raoultella species associated with bleeding cankers of broadleaf hosts, Raoultella scottia sp. nov. and Raoultella lignicola sp. nov.</title>
        <authorList>
            <person name="Brady C.L."/>
        </authorList>
    </citation>
    <scope>NUCLEOTIDE SEQUENCE [LARGE SCALE GENOMIC DNA]</scope>
    <source>
        <strain evidence="3 4">BAC 10a-01-01</strain>
    </source>
</reference>
<protein>
    <submittedName>
        <fullName evidence="3">DUF1611 domain-containing protein</fullName>
    </submittedName>
</protein>
<dbReference type="InterPro" id="IPR011669">
    <property type="entry name" value="DgcN-like"/>
</dbReference>
<evidence type="ECO:0000313" key="3">
    <source>
        <dbReference type="EMBL" id="MEK0246701.1"/>
    </source>
</evidence>
<dbReference type="Gene3D" id="3.40.50.300">
    <property type="entry name" value="P-loop containing nucleotide triphosphate hydrolases"/>
    <property type="match status" value="1"/>
</dbReference>
<dbReference type="Pfam" id="PF17396">
    <property type="entry name" value="DUF1611_N"/>
    <property type="match status" value="1"/>
</dbReference>
<accession>A0ABU8Z078</accession>
<dbReference type="PANTHER" id="PTHR40690:SF1">
    <property type="entry name" value="DUF1611 DOMAIN-CONTAINING PROTEIN"/>
    <property type="match status" value="1"/>
</dbReference>
<organism evidence="3 4">
    <name type="scientific">Raoultella scottii</name>
    <dbReference type="NCBI Taxonomy" id="3040937"/>
    <lineage>
        <taxon>Bacteria</taxon>
        <taxon>Pseudomonadati</taxon>
        <taxon>Pseudomonadota</taxon>
        <taxon>Gammaproteobacteria</taxon>
        <taxon>Enterobacterales</taxon>
        <taxon>Enterobacteriaceae</taxon>
        <taxon>Klebsiella/Raoultella group</taxon>
        <taxon>Raoultella</taxon>
    </lineage>
</organism>
<dbReference type="EMBL" id="JARXNH020000035">
    <property type="protein sequence ID" value="MEK0246701.1"/>
    <property type="molecule type" value="Genomic_DNA"/>
</dbReference>
<dbReference type="InterPro" id="IPR027417">
    <property type="entry name" value="P-loop_NTPase"/>
</dbReference>
<evidence type="ECO:0000313" key="4">
    <source>
        <dbReference type="Proteomes" id="UP001334005"/>
    </source>
</evidence>
<dbReference type="RefSeq" id="WP_331833454.1">
    <property type="nucleotide sequence ID" value="NZ_JARXNH020000035.1"/>
</dbReference>
<dbReference type="Proteomes" id="UP001334005">
    <property type="component" value="Unassembled WGS sequence"/>
</dbReference>
<feature type="domain" description="D-glutamate N-acetyltransferase-like N-terminal" evidence="2">
    <location>
        <begin position="67"/>
        <end position="144"/>
    </location>
</feature>
<dbReference type="Pfam" id="PF07755">
    <property type="entry name" value="DUF1611"/>
    <property type="match status" value="1"/>
</dbReference>
<keyword evidence="4" id="KW-1185">Reference proteome</keyword>
<dbReference type="SUPFAM" id="SSF52540">
    <property type="entry name" value="P-loop containing nucleoside triphosphate hydrolases"/>
    <property type="match status" value="1"/>
</dbReference>
<feature type="domain" description="D-glutamate N-acetyltransferase-like C-terminal" evidence="1">
    <location>
        <begin position="151"/>
        <end position="346"/>
    </location>
</feature>
<sequence>MSNLESVTDHGEEPDLVDDNVLSIRKPYLVFLGDVTSLAEAKTGIGVREWAAESCVAQWRTSSTVDLELPDMRPAEAYAAGARTLLIGVSTVGGALPPSWTPYLLEALEAGLDIVSGFHQRLADTAILAQTARRLGRVLHDVRHSKQQFSVATGRKRTGKRVLMVGTDCALGKKYTALAIARALCARGIDANFRATGQTGIMIAGGGIAIDAVVADFIAGAAEALTPDARPDHWDVIEGQGALFHPAYAGVTLGLLHGSQPDALILCHDPLRTVTHWYPDYTLPSVEQAMAAYLPLARRTNPDARFVGISLNTSSMTDEEMRRYVDTLAPLGLPICDPMRFGVDAVIDEVLS</sequence>
<dbReference type="PANTHER" id="PTHR40690">
    <property type="entry name" value="GLL3100 PROTEIN"/>
    <property type="match status" value="1"/>
</dbReference>
<evidence type="ECO:0000259" key="1">
    <source>
        <dbReference type="Pfam" id="PF07755"/>
    </source>
</evidence>
<dbReference type="InterPro" id="IPR035402">
    <property type="entry name" value="DgcN-like_N"/>
</dbReference>
<evidence type="ECO:0000259" key="2">
    <source>
        <dbReference type="Pfam" id="PF17396"/>
    </source>
</evidence>
<proteinExistence type="predicted"/>
<dbReference type="InterPro" id="IPR035086">
    <property type="entry name" value="DgcN-like_C"/>
</dbReference>
<comment type="caution">
    <text evidence="3">The sequence shown here is derived from an EMBL/GenBank/DDBJ whole genome shotgun (WGS) entry which is preliminary data.</text>
</comment>
<gene>
    <name evidence="3" type="ORF">QFI66_000850</name>
</gene>
<dbReference type="PIRSF" id="PIRSF026760">
    <property type="entry name" value="UCP026760"/>
    <property type="match status" value="1"/>
</dbReference>
<dbReference type="Gene3D" id="3.40.50.720">
    <property type="entry name" value="NAD(P)-binding Rossmann-like Domain"/>
    <property type="match status" value="1"/>
</dbReference>